<evidence type="ECO:0000313" key="4">
    <source>
        <dbReference type="Proteomes" id="UP000677228"/>
    </source>
</evidence>
<proteinExistence type="predicted"/>
<dbReference type="AlphaFoldDB" id="A0A8S2FST6"/>
<comment type="caution">
    <text evidence="2">The sequence shown here is derived from an EMBL/GenBank/DDBJ whole genome shotgun (WGS) entry which is preliminary data.</text>
</comment>
<protein>
    <submittedName>
        <fullName evidence="2">Uncharacterized protein</fullName>
    </submittedName>
</protein>
<accession>A0A8S2FST6</accession>
<reference evidence="2" key="1">
    <citation type="submission" date="2021-02" db="EMBL/GenBank/DDBJ databases">
        <authorList>
            <person name="Nowell W R."/>
        </authorList>
    </citation>
    <scope>NUCLEOTIDE SEQUENCE</scope>
</reference>
<dbReference type="Proteomes" id="UP000677228">
    <property type="component" value="Unassembled WGS sequence"/>
</dbReference>
<name>A0A8S2FST6_9BILA</name>
<dbReference type="EMBL" id="CAJOBA010063207">
    <property type="protein sequence ID" value="CAF4343372.1"/>
    <property type="molecule type" value="Genomic_DNA"/>
</dbReference>
<dbReference type="Proteomes" id="UP000682733">
    <property type="component" value="Unassembled WGS sequence"/>
</dbReference>
<evidence type="ECO:0000256" key="1">
    <source>
        <dbReference type="SAM" id="MobiDB-lite"/>
    </source>
</evidence>
<dbReference type="EMBL" id="CAJNOK010040719">
    <property type="protein sequence ID" value="CAF1552916.1"/>
    <property type="molecule type" value="Genomic_DNA"/>
</dbReference>
<organism evidence="2 4">
    <name type="scientific">Didymodactylos carnosus</name>
    <dbReference type="NCBI Taxonomy" id="1234261"/>
    <lineage>
        <taxon>Eukaryota</taxon>
        <taxon>Metazoa</taxon>
        <taxon>Spiralia</taxon>
        <taxon>Gnathifera</taxon>
        <taxon>Rotifera</taxon>
        <taxon>Eurotatoria</taxon>
        <taxon>Bdelloidea</taxon>
        <taxon>Philodinida</taxon>
        <taxon>Philodinidae</taxon>
        <taxon>Didymodactylos</taxon>
    </lineage>
</organism>
<feature type="region of interest" description="Disordered" evidence="1">
    <location>
        <begin position="1"/>
        <end position="23"/>
    </location>
</feature>
<evidence type="ECO:0000313" key="2">
    <source>
        <dbReference type="EMBL" id="CAF1552916.1"/>
    </source>
</evidence>
<gene>
    <name evidence="2" type="ORF">OVA965_LOCUS39391</name>
    <name evidence="3" type="ORF">TMI583_LOCUS40693</name>
</gene>
<evidence type="ECO:0000313" key="3">
    <source>
        <dbReference type="EMBL" id="CAF4343372.1"/>
    </source>
</evidence>
<sequence>MSKAYARTNKIRQAAREGQKRQADEFLQRTAKKQKLAIFNVGDNVLISVPDVDRGRTDARNILAIIMEIKFGTTTQRLSSSAVIRNFSAASFTLENSAFARTQWRYMVLRPMSGDTFGHVRQPGARYLDAGIFLLKYTK</sequence>
<feature type="compositionally biased region" description="Basic and acidic residues" evidence="1">
    <location>
        <begin position="14"/>
        <end position="23"/>
    </location>
</feature>